<comment type="similarity">
    <text evidence="2">Belongs to the CD225/Dispanin family.</text>
</comment>
<dbReference type="InterPro" id="IPR007593">
    <property type="entry name" value="CD225/Dispanin_fam"/>
</dbReference>
<evidence type="ECO:0000313" key="8">
    <source>
        <dbReference type="Proteomes" id="UP000770717"/>
    </source>
</evidence>
<evidence type="ECO:0000256" key="6">
    <source>
        <dbReference type="SAM" id="Phobius"/>
    </source>
</evidence>
<gene>
    <name evidence="7" type="ORF">GDO78_003830</name>
</gene>
<dbReference type="GO" id="GO:0005886">
    <property type="term" value="C:plasma membrane"/>
    <property type="evidence" value="ECO:0007669"/>
    <property type="project" value="TreeGrafter"/>
</dbReference>
<proteinExistence type="inferred from homology"/>
<organism evidence="7 8">
    <name type="scientific">Eleutherodactylus coqui</name>
    <name type="common">Puerto Rican coqui</name>
    <dbReference type="NCBI Taxonomy" id="57060"/>
    <lineage>
        <taxon>Eukaryota</taxon>
        <taxon>Metazoa</taxon>
        <taxon>Chordata</taxon>
        <taxon>Craniata</taxon>
        <taxon>Vertebrata</taxon>
        <taxon>Euteleostomi</taxon>
        <taxon>Amphibia</taxon>
        <taxon>Batrachia</taxon>
        <taxon>Anura</taxon>
        <taxon>Neobatrachia</taxon>
        <taxon>Hyloidea</taxon>
        <taxon>Eleutherodactylidae</taxon>
        <taxon>Eleutherodactylinae</taxon>
        <taxon>Eleutherodactylus</taxon>
        <taxon>Eleutherodactylus</taxon>
    </lineage>
</organism>
<dbReference type="Pfam" id="PF04505">
    <property type="entry name" value="CD225"/>
    <property type="match status" value="1"/>
</dbReference>
<protein>
    <submittedName>
        <fullName evidence="7">Uncharacterized protein</fullName>
    </submittedName>
</protein>
<evidence type="ECO:0000256" key="3">
    <source>
        <dbReference type="ARBA" id="ARBA00022692"/>
    </source>
</evidence>
<evidence type="ECO:0000256" key="1">
    <source>
        <dbReference type="ARBA" id="ARBA00004370"/>
    </source>
</evidence>
<comment type="caution">
    <text evidence="7">The sequence shown here is derived from an EMBL/GenBank/DDBJ whole genome shotgun (WGS) entry which is preliminary data.</text>
</comment>
<dbReference type="OrthoDB" id="9906841at2759"/>
<keyword evidence="8" id="KW-1185">Reference proteome</keyword>
<dbReference type="AlphaFoldDB" id="A0A8J6EV09"/>
<dbReference type="PANTHER" id="PTHR13999">
    <property type="entry name" value="INTERFERON INDUCIBLE TRANSMEMBRANE PROTEIN"/>
    <property type="match status" value="1"/>
</dbReference>
<keyword evidence="3 6" id="KW-0812">Transmembrane</keyword>
<dbReference type="Proteomes" id="UP000770717">
    <property type="component" value="Unassembled WGS sequence"/>
</dbReference>
<name>A0A8J6EV09_ELECQ</name>
<feature type="transmembrane region" description="Helical" evidence="6">
    <location>
        <begin position="50"/>
        <end position="74"/>
    </location>
</feature>
<keyword evidence="4 6" id="KW-1133">Transmembrane helix</keyword>
<evidence type="ECO:0000256" key="5">
    <source>
        <dbReference type="ARBA" id="ARBA00023136"/>
    </source>
</evidence>
<comment type="subcellular location">
    <subcellularLocation>
        <location evidence="1">Membrane</location>
    </subcellularLocation>
</comment>
<reference evidence="7" key="1">
    <citation type="thesis" date="2020" institute="ProQuest LLC" country="789 East Eisenhower Parkway, Ann Arbor, MI, USA">
        <title>Comparative Genomics and Chromosome Evolution.</title>
        <authorList>
            <person name="Mudd A.B."/>
        </authorList>
    </citation>
    <scope>NUCLEOTIDE SEQUENCE</scope>
    <source>
        <strain evidence="7">HN-11 Male</strain>
        <tissue evidence="7">Kidney and liver</tissue>
    </source>
</reference>
<dbReference type="PANTHER" id="PTHR13999:SF4">
    <property type="entry name" value="INTERFERON-INDUCED TRANSMEMBRANE PROTEIN 3"/>
    <property type="match status" value="1"/>
</dbReference>
<keyword evidence="5 6" id="KW-0472">Membrane</keyword>
<accession>A0A8J6EV09</accession>
<evidence type="ECO:0000313" key="7">
    <source>
        <dbReference type="EMBL" id="KAG9475633.1"/>
    </source>
</evidence>
<dbReference type="InterPro" id="IPR051517">
    <property type="entry name" value="IFITM_antiviral_protein"/>
</dbReference>
<dbReference type="EMBL" id="WNTK01000012">
    <property type="protein sequence ID" value="KAG9475633.1"/>
    <property type="molecule type" value="Genomic_DNA"/>
</dbReference>
<evidence type="ECO:0000256" key="2">
    <source>
        <dbReference type="ARBA" id="ARBA00006843"/>
    </source>
</evidence>
<evidence type="ECO:0000256" key="4">
    <source>
        <dbReference type="ARBA" id="ARBA00022989"/>
    </source>
</evidence>
<sequence length="79" mass="8938">MENAGYGRELASPPYEPLKEEMEFRNCPGQTVQSTVVTITPDSPPVRDHLIWSTFNTVYFNFCCLGLLALVFSVKVRLI</sequence>